<dbReference type="EMBL" id="CP036262">
    <property type="protein sequence ID" value="QDS95182.1"/>
    <property type="molecule type" value="Genomic_DNA"/>
</dbReference>
<evidence type="ECO:0000313" key="2">
    <source>
        <dbReference type="Proteomes" id="UP000320672"/>
    </source>
</evidence>
<sequence length="179" mass="20156">MRGNFQAAILQRRRGESLGFQAVMPRLAQRCQPLSPSPSPQKQAFESHLMELAGEPLVQYQTCLRRACFEGAGSQTFFTYSRSRRDQYPSPINRTSFGLISGEPKGSILSRPEGSTQQNCYDNHLATLRRCVTNKFHVPRERILKRTFFRGPKGDSIHSIPVGAKTAGKNQNVSFKTHD</sequence>
<reference evidence="1 2" key="1">
    <citation type="submission" date="2019-02" db="EMBL/GenBank/DDBJ databases">
        <title>Deep-cultivation of Planctomycetes and their phenomic and genomic characterization uncovers novel biology.</title>
        <authorList>
            <person name="Wiegand S."/>
            <person name="Jogler M."/>
            <person name="Boedeker C."/>
            <person name="Pinto D."/>
            <person name="Vollmers J."/>
            <person name="Rivas-Marin E."/>
            <person name="Kohn T."/>
            <person name="Peeters S.H."/>
            <person name="Heuer A."/>
            <person name="Rast P."/>
            <person name="Oberbeckmann S."/>
            <person name="Bunk B."/>
            <person name="Jeske O."/>
            <person name="Meyerdierks A."/>
            <person name="Storesund J.E."/>
            <person name="Kallscheuer N."/>
            <person name="Luecker S."/>
            <person name="Lage O.M."/>
            <person name="Pohl T."/>
            <person name="Merkel B.J."/>
            <person name="Hornburger P."/>
            <person name="Mueller R.-W."/>
            <person name="Bruemmer F."/>
            <person name="Labrenz M."/>
            <person name="Spormann A.M."/>
            <person name="Op den Camp H."/>
            <person name="Overmann J."/>
            <person name="Amann R."/>
            <person name="Jetten M.S.M."/>
            <person name="Mascher T."/>
            <person name="Medema M.H."/>
            <person name="Devos D.P."/>
            <person name="Kaster A.-K."/>
            <person name="Ovreas L."/>
            <person name="Rohde M."/>
            <person name="Galperin M.Y."/>
            <person name="Jogler C."/>
        </authorList>
    </citation>
    <scope>NUCLEOTIDE SEQUENCE [LARGE SCALE GENOMIC DNA]</scope>
    <source>
        <strain evidence="1 2">FF011L</strain>
    </source>
</reference>
<dbReference type="AlphaFoldDB" id="A0A517MJW5"/>
<name>A0A517MJW5_9BACT</name>
<proteinExistence type="predicted"/>
<dbReference type="KEGG" id="rml:FF011L_39750"/>
<evidence type="ECO:0000313" key="1">
    <source>
        <dbReference type="EMBL" id="QDS95182.1"/>
    </source>
</evidence>
<gene>
    <name evidence="1" type="ORF">FF011L_39750</name>
</gene>
<protein>
    <submittedName>
        <fullName evidence="1">Uncharacterized protein</fullName>
    </submittedName>
</protein>
<dbReference type="Proteomes" id="UP000320672">
    <property type="component" value="Chromosome"/>
</dbReference>
<keyword evidence="2" id="KW-1185">Reference proteome</keyword>
<accession>A0A517MJW5</accession>
<organism evidence="1 2">
    <name type="scientific">Roseimaritima multifibrata</name>
    <dbReference type="NCBI Taxonomy" id="1930274"/>
    <lineage>
        <taxon>Bacteria</taxon>
        <taxon>Pseudomonadati</taxon>
        <taxon>Planctomycetota</taxon>
        <taxon>Planctomycetia</taxon>
        <taxon>Pirellulales</taxon>
        <taxon>Pirellulaceae</taxon>
        <taxon>Roseimaritima</taxon>
    </lineage>
</organism>